<keyword evidence="2" id="KW-1185">Reference proteome</keyword>
<dbReference type="Proteomes" id="UP001177260">
    <property type="component" value="Unassembled WGS sequence"/>
</dbReference>
<name>A0ACC3ANQ1_9EURO</name>
<reference evidence="1 2" key="1">
    <citation type="journal article" date="2023" name="ACS Omega">
        <title>Identification of the Neoaspergillic Acid Biosynthesis Gene Cluster by Establishing an In Vitro CRISPR-Ribonucleoprotein Genetic System in Aspergillus melleus.</title>
        <authorList>
            <person name="Yuan B."/>
            <person name="Grau M.F."/>
            <person name="Murata R.M."/>
            <person name="Torok T."/>
            <person name="Venkateswaran K."/>
            <person name="Stajich J.E."/>
            <person name="Wang C.C.C."/>
        </authorList>
    </citation>
    <scope>NUCLEOTIDE SEQUENCE [LARGE SCALE GENOMIC DNA]</scope>
    <source>
        <strain evidence="1 2">IMV 1140</strain>
    </source>
</reference>
<dbReference type="EMBL" id="JAOPJF010000113">
    <property type="protein sequence ID" value="KAK1139235.1"/>
    <property type="molecule type" value="Genomic_DNA"/>
</dbReference>
<organism evidence="1 2">
    <name type="scientific">Aspergillus melleus</name>
    <dbReference type="NCBI Taxonomy" id="138277"/>
    <lineage>
        <taxon>Eukaryota</taxon>
        <taxon>Fungi</taxon>
        <taxon>Dikarya</taxon>
        <taxon>Ascomycota</taxon>
        <taxon>Pezizomycotina</taxon>
        <taxon>Eurotiomycetes</taxon>
        <taxon>Eurotiomycetidae</taxon>
        <taxon>Eurotiales</taxon>
        <taxon>Aspergillaceae</taxon>
        <taxon>Aspergillus</taxon>
        <taxon>Aspergillus subgen. Circumdati</taxon>
    </lineage>
</organism>
<evidence type="ECO:0000313" key="1">
    <source>
        <dbReference type="EMBL" id="KAK1139235.1"/>
    </source>
</evidence>
<evidence type="ECO:0000313" key="2">
    <source>
        <dbReference type="Proteomes" id="UP001177260"/>
    </source>
</evidence>
<accession>A0ACC3ANQ1</accession>
<sequence length="259" mass="29695">MWSFGLVGRTITLNGRTLKIEEQLSEVLDRRVGQRNALIKARNTENNIVSLIKMRYQLDPGSFDLDDTEKKQAKEDAWYHFCDEVEAARLLSDAGLGPQYLDHLSRIQPAWMPFPSGYTDFLVMKVPPSQNLDEIHDELTDRQLASIRTQLAHVLETLRQKGWTLIQQHPSYLNYDVRTNKLYLVDLADFEFTDPDSKTSFPIDEDSPFVEAFNIWRAPYQKPEKVPDQAGKAPSSNKPAGKKQPSDQTEKKNLPPGRH</sequence>
<proteinExistence type="predicted"/>
<protein>
    <submittedName>
        <fullName evidence="1">Uncharacterized protein</fullName>
    </submittedName>
</protein>
<comment type="caution">
    <text evidence="1">The sequence shown here is derived from an EMBL/GenBank/DDBJ whole genome shotgun (WGS) entry which is preliminary data.</text>
</comment>
<gene>
    <name evidence="1" type="ORF">N8T08_001165</name>
</gene>